<dbReference type="InterPro" id="IPR001734">
    <property type="entry name" value="Na/solute_symporter"/>
</dbReference>
<evidence type="ECO:0000256" key="7">
    <source>
        <dbReference type="ARBA" id="ARBA00022989"/>
    </source>
</evidence>
<keyword evidence="10 14" id="KW-0472">Membrane</keyword>
<accession>A0A3S4KHF9</accession>
<evidence type="ECO:0000256" key="12">
    <source>
        <dbReference type="ARBA" id="ARBA00033708"/>
    </source>
</evidence>
<evidence type="ECO:0000256" key="2">
    <source>
        <dbReference type="ARBA" id="ARBA00006434"/>
    </source>
</evidence>
<dbReference type="PANTHER" id="PTHR48086:SF3">
    <property type="entry name" value="SODIUM_PROLINE SYMPORTER"/>
    <property type="match status" value="1"/>
</dbReference>
<keyword evidence="11" id="KW-0739">Sodium transport</keyword>
<evidence type="ECO:0000256" key="13">
    <source>
        <dbReference type="RuleBase" id="RU362091"/>
    </source>
</evidence>
<keyword evidence="6" id="KW-0769">Symport</keyword>
<dbReference type="GO" id="GO:0015293">
    <property type="term" value="F:symporter activity"/>
    <property type="evidence" value="ECO:0007669"/>
    <property type="project" value="UniProtKB-KW"/>
</dbReference>
<dbReference type="Gene3D" id="1.20.1730.10">
    <property type="entry name" value="Sodium/glucose cotransporter"/>
    <property type="match status" value="1"/>
</dbReference>
<comment type="subcellular location">
    <subcellularLocation>
        <location evidence="1">Cell membrane</location>
        <topology evidence="1">Multi-pass membrane protein</topology>
    </subcellularLocation>
</comment>
<evidence type="ECO:0000313" key="15">
    <source>
        <dbReference type="EMBL" id="VEB04951.1"/>
    </source>
</evidence>
<evidence type="ECO:0000256" key="10">
    <source>
        <dbReference type="ARBA" id="ARBA00023136"/>
    </source>
</evidence>
<dbReference type="Pfam" id="PF00474">
    <property type="entry name" value="SSF"/>
    <property type="match status" value="1"/>
</dbReference>
<reference evidence="15 16" key="1">
    <citation type="submission" date="2018-12" db="EMBL/GenBank/DDBJ databases">
        <authorList>
            <consortium name="Pathogen Informatics"/>
        </authorList>
    </citation>
    <scope>NUCLEOTIDE SEQUENCE [LARGE SCALE GENOMIC DNA]</scope>
    <source>
        <strain evidence="15 16">NCTC13635</strain>
    </source>
</reference>
<evidence type="ECO:0000256" key="1">
    <source>
        <dbReference type="ARBA" id="ARBA00004651"/>
    </source>
</evidence>
<keyword evidence="9" id="KW-0406">Ion transport</keyword>
<protein>
    <submittedName>
        <fullName evidence="15">Pantothenate:Na+ symporter</fullName>
    </submittedName>
</protein>
<keyword evidence="4" id="KW-1003">Cell membrane</keyword>
<dbReference type="InterPro" id="IPR038377">
    <property type="entry name" value="Na/Glc_symporter_sf"/>
</dbReference>
<comment type="catalytic activity">
    <reaction evidence="12">
        <text>L-proline(in) + Na(+)(in) = L-proline(out) + Na(+)(out)</text>
        <dbReference type="Rhea" id="RHEA:28967"/>
        <dbReference type="ChEBI" id="CHEBI:29101"/>
        <dbReference type="ChEBI" id="CHEBI:60039"/>
    </reaction>
</comment>
<name>A0A3S4KHF9_KLEPN</name>
<organism evidence="15 16">
    <name type="scientific">Klebsiella pneumoniae</name>
    <dbReference type="NCBI Taxonomy" id="573"/>
    <lineage>
        <taxon>Bacteria</taxon>
        <taxon>Pseudomonadati</taxon>
        <taxon>Pseudomonadota</taxon>
        <taxon>Gammaproteobacteria</taxon>
        <taxon>Enterobacterales</taxon>
        <taxon>Enterobacteriaceae</taxon>
        <taxon>Klebsiella/Raoultella group</taxon>
        <taxon>Klebsiella</taxon>
        <taxon>Klebsiella pneumoniae complex</taxon>
    </lineage>
</organism>
<keyword evidence="7 14" id="KW-1133">Transmembrane helix</keyword>
<keyword evidence="5 14" id="KW-0812">Transmembrane</keyword>
<keyword evidence="3" id="KW-0813">Transport</keyword>
<feature type="transmembrane region" description="Helical" evidence="14">
    <location>
        <begin position="110"/>
        <end position="131"/>
    </location>
</feature>
<dbReference type="GO" id="GO:0005886">
    <property type="term" value="C:plasma membrane"/>
    <property type="evidence" value="ECO:0007669"/>
    <property type="project" value="UniProtKB-SubCell"/>
</dbReference>
<evidence type="ECO:0000256" key="11">
    <source>
        <dbReference type="ARBA" id="ARBA00023201"/>
    </source>
</evidence>
<feature type="transmembrane region" description="Helical" evidence="14">
    <location>
        <begin position="31"/>
        <end position="51"/>
    </location>
</feature>
<gene>
    <name evidence="15" type="primary">actP</name>
    <name evidence="15" type="ORF">NCTC13635_04849</name>
</gene>
<evidence type="ECO:0000256" key="6">
    <source>
        <dbReference type="ARBA" id="ARBA00022847"/>
    </source>
</evidence>
<sequence length="199" mass="21755">MAKIIIAMAFAIYVIIGGYSAVVWTDTIQALILFFGFILMAILAVVHVGGWDAIVKAMDPKAMSLFAVDKLGTIPALSLAMVIGVGVLATPSYRQRIYSGKDVSSVRRSFVYTGVLYLFFSVLPAVIGMAAWTMNPNLENSNYAFLFATSFLPAILGLGGPDCRTFRHHVFGQLRCDSRRGHHDAGCLYPRYRKNAAAH</sequence>
<keyword evidence="8" id="KW-0915">Sodium</keyword>
<comment type="similarity">
    <text evidence="2 13">Belongs to the sodium:solute symporter (SSF) (TC 2.A.21) family.</text>
</comment>
<evidence type="ECO:0000256" key="4">
    <source>
        <dbReference type="ARBA" id="ARBA00022475"/>
    </source>
</evidence>
<dbReference type="AlphaFoldDB" id="A0A3S4KHF9"/>
<feature type="transmembrane region" description="Helical" evidence="14">
    <location>
        <begin position="143"/>
        <end position="160"/>
    </location>
</feature>
<evidence type="ECO:0000256" key="8">
    <source>
        <dbReference type="ARBA" id="ARBA00023053"/>
    </source>
</evidence>
<feature type="transmembrane region" description="Helical" evidence="14">
    <location>
        <begin position="6"/>
        <end position="24"/>
    </location>
</feature>
<dbReference type="PROSITE" id="PS50283">
    <property type="entry name" value="NA_SOLUT_SYMP_3"/>
    <property type="match status" value="1"/>
</dbReference>
<evidence type="ECO:0000256" key="5">
    <source>
        <dbReference type="ARBA" id="ARBA00022692"/>
    </source>
</evidence>
<evidence type="ECO:0000256" key="3">
    <source>
        <dbReference type="ARBA" id="ARBA00022448"/>
    </source>
</evidence>
<feature type="transmembrane region" description="Helical" evidence="14">
    <location>
        <begin position="71"/>
        <end position="89"/>
    </location>
</feature>
<dbReference type="Proteomes" id="UP000282433">
    <property type="component" value="Chromosome"/>
</dbReference>
<dbReference type="GO" id="GO:0006814">
    <property type="term" value="P:sodium ion transport"/>
    <property type="evidence" value="ECO:0007669"/>
    <property type="project" value="UniProtKB-KW"/>
</dbReference>
<dbReference type="PANTHER" id="PTHR48086">
    <property type="entry name" value="SODIUM/PROLINE SYMPORTER-RELATED"/>
    <property type="match status" value="1"/>
</dbReference>
<evidence type="ECO:0000256" key="14">
    <source>
        <dbReference type="SAM" id="Phobius"/>
    </source>
</evidence>
<proteinExistence type="inferred from homology"/>
<evidence type="ECO:0000256" key="9">
    <source>
        <dbReference type="ARBA" id="ARBA00023065"/>
    </source>
</evidence>
<evidence type="ECO:0000313" key="16">
    <source>
        <dbReference type="Proteomes" id="UP000282433"/>
    </source>
</evidence>
<dbReference type="EMBL" id="LR134162">
    <property type="protein sequence ID" value="VEB04951.1"/>
    <property type="molecule type" value="Genomic_DNA"/>
</dbReference>
<dbReference type="InterPro" id="IPR050277">
    <property type="entry name" value="Sodium:Solute_Symporter"/>
</dbReference>